<keyword evidence="9" id="KW-0677">Repeat</keyword>
<evidence type="ECO:0000256" key="17">
    <source>
        <dbReference type="ARBA" id="ARBA00023180"/>
    </source>
</evidence>
<feature type="chain" id="PRO_5026869590" description="non-specific serine/threonine protein kinase" evidence="23">
    <location>
        <begin position="29"/>
        <end position="951"/>
    </location>
</feature>
<evidence type="ECO:0000256" key="18">
    <source>
        <dbReference type="ARBA" id="ARBA00047899"/>
    </source>
</evidence>
<dbReference type="InterPro" id="IPR001245">
    <property type="entry name" value="Ser-Thr/Tyr_kinase_cat_dom"/>
</dbReference>
<dbReference type="InterPro" id="IPR052422">
    <property type="entry name" value="Auxin_Ser/Thr_Kinase"/>
</dbReference>
<keyword evidence="10 20" id="KW-0547">Nucleotide-binding</keyword>
<dbReference type="InterPro" id="IPR032675">
    <property type="entry name" value="LRR_dom_sf"/>
</dbReference>
<keyword evidence="5" id="KW-0433">Leucine-rich repeat</keyword>
<feature type="region of interest" description="Disordered" evidence="21">
    <location>
        <begin position="918"/>
        <end position="951"/>
    </location>
</feature>
<proteinExistence type="inferred from homology"/>
<evidence type="ECO:0000256" key="23">
    <source>
        <dbReference type="SAM" id="SignalP"/>
    </source>
</evidence>
<keyword evidence="8 23" id="KW-0732">Signal</keyword>
<keyword evidence="11" id="KW-0418">Kinase</keyword>
<evidence type="ECO:0000256" key="22">
    <source>
        <dbReference type="SAM" id="Phobius"/>
    </source>
</evidence>
<dbReference type="PANTHER" id="PTHR47986">
    <property type="entry name" value="OSJNBA0070M12.3 PROTEIN"/>
    <property type="match status" value="1"/>
</dbReference>
<keyword evidence="15" id="KW-1015">Disulfide bond</keyword>
<reference evidence="26" key="1">
    <citation type="submission" date="2025-08" db="UniProtKB">
        <authorList>
            <consortium name="RefSeq"/>
        </authorList>
    </citation>
    <scope>IDENTIFICATION</scope>
    <source>
        <tissue evidence="26">Young leaves</tissue>
    </source>
</reference>
<dbReference type="CDD" id="cd12087">
    <property type="entry name" value="TM_EGFR-like"/>
    <property type="match status" value="1"/>
</dbReference>
<dbReference type="Gene3D" id="1.10.510.10">
    <property type="entry name" value="Transferase(Phosphotransferase) domain 1"/>
    <property type="match status" value="1"/>
</dbReference>
<dbReference type="SUPFAM" id="SSF56112">
    <property type="entry name" value="Protein kinase-like (PK-like)"/>
    <property type="match status" value="1"/>
</dbReference>
<dbReference type="NCBIfam" id="TIGR01167">
    <property type="entry name" value="LPXTG_anchor"/>
    <property type="match status" value="1"/>
</dbReference>
<feature type="region of interest" description="Disordered" evidence="21">
    <location>
        <begin position="451"/>
        <end position="486"/>
    </location>
</feature>
<dbReference type="Pfam" id="PF00560">
    <property type="entry name" value="LRR_1"/>
    <property type="match status" value="2"/>
</dbReference>
<evidence type="ECO:0000256" key="20">
    <source>
        <dbReference type="PROSITE-ProRule" id="PRU10141"/>
    </source>
</evidence>
<evidence type="ECO:0000259" key="24">
    <source>
        <dbReference type="PROSITE" id="PS50011"/>
    </source>
</evidence>
<keyword evidence="16" id="KW-0675">Receptor</keyword>
<dbReference type="FunFam" id="1.10.510.10:FF:000198">
    <property type="entry name" value="receptor protein kinase TMK1"/>
    <property type="match status" value="1"/>
</dbReference>
<evidence type="ECO:0000256" key="5">
    <source>
        <dbReference type="ARBA" id="ARBA00022614"/>
    </source>
</evidence>
<dbReference type="InterPro" id="IPR017441">
    <property type="entry name" value="Protein_kinase_ATP_BS"/>
</dbReference>
<evidence type="ECO:0000256" key="14">
    <source>
        <dbReference type="ARBA" id="ARBA00023136"/>
    </source>
</evidence>
<evidence type="ECO:0000256" key="16">
    <source>
        <dbReference type="ARBA" id="ARBA00023170"/>
    </source>
</evidence>
<evidence type="ECO:0000256" key="4">
    <source>
        <dbReference type="ARBA" id="ARBA00022527"/>
    </source>
</evidence>
<feature type="signal peptide" evidence="23">
    <location>
        <begin position="1"/>
        <end position="28"/>
    </location>
</feature>
<dbReference type="RefSeq" id="XP_022939245.1">
    <property type="nucleotide sequence ID" value="XM_023083477.1"/>
</dbReference>
<comment type="similarity">
    <text evidence="2">Belongs to the protein kinase superfamily. Ser/Thr protein kinase family.</text>
</comment>
<dbReference type="InterPro" id="IPR000719">
    <property type="entry name" value="Prot_kinase_dom"/>
</dbReference>
<evidence type="ECO:0000256" key="3">
    <source>
        <dbReference type="ARBA" id="ARBA00012513"/>
    </source>
</evidence>
<comment type="catalytic activity">
    <reaction evidence="18">
        <text>L-threonyl-[protein] + ATP = O-phospho-L-threonyl-[protein] + ADP + H(+)</text>
        <dbReference type="Rhea" id="RHEA:46608"/>
        <dbReference type="Rhea" id="RHEA-COMP:11060"/>
        <dbReference type="Rhea" id="RHEA-COMP:11605"/>
        <dbReference type="ChEBI" id="CHEBI:15378"/>
        <dbReference type="ChEBI" id="CHEBI:30013"/>
        <dbReference type="ChEBI" id="CHEBI:30616"/>
        <dbReference type="ChEBI" id="CHEBI:61977"/>
        <dbReference type="ChEBI" id="CHEBI:456216"/>
        <dbReference type="EC" id="2.7.11.1"/>
    </reaction>
</comment>
<evidence type="ECO:0000256" key="12">
    <source>
        <dbReference type="ARBA" id="ARBA00022840"/>
    </source>
</evidence>
<dbReference type="EC" id="2.7.11.1" evidence="3"/>
<dbReference type="SMR" id="A0A6J1FM55"/>
<evidence type="ECO:0000256" key="2">
    <source>
        <dbReference type="ARBA" id="ARBA00008684"/>
    </source>
</evidence>
<feature type="binding site" evidence="20">
    <location>
        <position position="624"/>
    </location>
    <ligand>
        <name>ATP</name>
        <dbReference type="ChEBI" id="CHEBI:30616"/>
    </ligand>
</feature>
<dbReference type="GO" id="GO:0005524">
    <property type="term" value="F:ATP binding"/>
    <property type="evidence" value="ECO:0007669"/>
    <property type="project" value="UniProtKB-UniRule"/>
</dbReference>
<evidence type="ECO:0000256" key="7">
    <source>
        <dbReference type="ARBA" id="ARBA00022692"/>
    </source>
</evidence>
<evidence type="ECO:0000256" key="9">
    <source>
        <dbReference type="ARBA" id="ARBA00022737"/>
    </source>
</evidence>
<keyword evidence="14 22" id="KW-0472">Membrane</keyword>
<dbReference type="SUPFAM" id="SSF52058">
    <property type="entry name" value="L domain-like"/>
    <property type="match status" value="1"/>
</dbReference>
<keyword evidence="7 22" id="KW-0812">Transmembrane</keyword>
<dbReference type="Pfam" id="PF08263">
    <property type="entry name" value="LRRNT_2"/>
    <property type="match status" value="2"/>
</dbReference>
<dbReference type="GeneID" id="111445218"/>
<keyword evidence="13 22" id="KW-1133">Transmembrane helix</keyword>
<dbReference type="Gene3D" id="3.30.200.20">
    <property type="entry name" value="Phosphorylase Kinase, domain 1"/>
    <property type="match status" value="1"/>
</dbReference>
<evidence type="ECO:0000256" key="6">
    <source>
        <dbReference type="ARBA" id="ARBA00022679"/>
    </source>
</evidence>
<evidence type="ECO:0000256" key="8">
    <source>
        <dbReference type="ARBA" id="ARBA00022729"/>
    </source>
</evidence>
<keyword evidence="12 20" id="KW-0067">ATP-binding</keyword>
<evidence type="ECO:0000256" key="11">
    <source>
        <dbReference type="ARBA" id="ARBA00022777"/>
    </source>
</evidence>
<dbReference type="InterPro" id="IPR011009">
    <property type="entry name" value="Kinase-like_dom_sf"/>
</dbReference>
<evidence type="ECO:0000313" key="25">
    <source>
        <dbReference type="Proteomes" id="UP000504609"/>
    </source>
</evidence>
<dbReference type="PANTHER" id="PTHR47986:SF34">
    <property type="entry name" value="RECEPTOR-LIKE KINASE TMK2"/>
    <property type="match status" value="1"/>
</dbReference>
<keyword evidence="17" id="KW-0325">Glycoprotein</keyword>
<dbReference type="InterPro" id="IPR001611">
    <property type="entry name" value="Leu-rich_rpt"/>
</dbReference>
<evidence type="ECO:0000256" key="15">
    <source>
        <dbReference type="ARBA" id="ARBA00023157"/>
    </source>
</evidence>
<accession>A0A6J1FM55</accession>
<name>A0A6J1FM55_CUCMO</name>
<evidence type="ECO:0000256" key="19">
    <source>
        <dbReference type="ARBA" id="ARBA00048679"/>
    </source>
</evidence>
<comment type="subcellular location">
    <subcellularLocation>
        <location evidence="1">Membrane</location>
        <topology evidence="1">Single-pass membrane protein</topology>
    </subcellularLocation>
</comment>
<protein>
    <recommendedName>
        <fullName evidence="3">non-specific serine/threonine protein kinase</fullName>
        <ecNumber evidence="3">2.7.11.1</ecNumber>
    </recommendedName>
</protein>
<sequence length="951" mass="103131">MREPHLGFGVFLLIFVFFLLFLDFSVYAQPAGAGGDDGSVMNLLKTSIGAPDSLGWTGSNYCEWKHVKCDSQNRVVKIQIGNQNLKGSLPSDLFSLSALVQLEVQSNQLTGPFPNLADSLQILLAHDNLFTSMPADFFAKKSALQTIDVDNNPFMAWQIPDSIRDASGLQELSANRANVTGNTLQIFDGTTFPTLRNLHLAGNFLEGGLPVSFAGSSIQSLWLNGQQSNSKLNGSIAVLQNMTNLQEVWLHMNHFSGPLPDFSNLQGLETLNLRDNQLTGIVPSSLINLKSLTVVNLTNNLLQGPTPAFNPNVKLDMRPGSNNFCTDSPGEPCDPRVSALLSVAQSMGFPTVFAQSWVGNNPCEDFKGVTCTGNPENITIINFKNMGLAGSISPSFSLLTSVQKLILSNNYLSGTIPTELVTMPSLIELDVSSNRLHGKVPAFRKNVIVTTQGNPDIGKDRPSSPAPGSPEEGAPSDYGTGDVPDGGVKKSNTGVVVGSIIGVIVGLLLVGTAIFFWYKRKKRHGSIVQNPNTVVVHPSHSGDQNSVKITVTEARADGSTPESSGVPIAGPSDVRVVEAGNLVISIQVLRNVTNNFSPSNILGRGGFGTVYKGELHDGTKIAVKRMESGVVGEKGLNEFKAEIAVLTKVRHRNLVALLGYCLDGNERLLVYEYMPQGTFSRFLFHWNDEGIKPLEWKRRLTVALDVARGVEYLHSLAHQSFIHRDLKPSNILLGDDLRAKVADFGLVRLAPEGKASVETRLAGTFGYLAPEYAVTGRVTTKVDVYSFGVILMEMISGRKAIDESQPEESLHLVSWFRRMYINKDTFSKAIDPSMHIDEETLGSICTVADLAGHCCAREPYQRPDMSHAVNVLSSLVDVWKPTEPDSEDTLGIDLEMSLPQALKRWQAFEGNSNLDMTSSSSTLLASGDNTQSSIPNRPPGFANSFTSLDAR</sequence>
<keyword evidence="6" id="KW-0808">Transferase</keyword>
<dbReference type="Proteomes" id="UP000504609">
    <property type="component" value="Unplaced"/>
</dbReference>
<keyword evidence="4" id="KW-0723">Serine/threonine-protein kinase</keyword>
<dbReference type="PROSITE" id="PS50011">
    <property type="entry name" value="PROTEIN_KINASE_DOM"/>
    <property type="match status" value="1"/>
</dbReference>
<dbReference type="Gene3D" id="3.80.10.10">
    <property type="entry name" value="Ribonuclease Inhibitor"/>
    <property type="match status" value="2"/>
</dbReference>
<dbReference type="InterPro" id="IPR013210">
    <property type="entry name" value="LRR_N_plant-typ"/>
</dbReference>
<dbReference type="Pfam" id="PF07714">
    <property type="entry name" value="PK_Tyr_Ser-Thr"/>
    <property type="match status" value="1"/>
</dbReference>
<dbReference type="PROSITE" id="PS00107">
    <property type="entry name" value="PROTEIN_KINASE_ATP"/>
    <property type="match status" value="1"/>
</dbReference>
<evidence type="ECO:0000256" key="21">
    <source>
        <dbReference type="SAM" id="MobiDB-lite"/>
    </source>
</evidence>
<comment type="catalytic activity">
    <reaction evidence="19">
        <text>L-seryl-[protein] + ATP = O-phospho-L-seryl-[protein] + ADP + H(+)</text>
        <dbReference type="Rhea" id="RHEA:17989"/>
        <dbReference type="Rhea" id="RHEA-COMP:9863"/>
        <dbReference type="Rhea" id="RHEA-COMP:11604"/>
        <dbReference type="ChEBI" id="CHEBI:15378"/>
        <dbReference type="ChEBI" id="CHEBI:29999"/>
        <dbReference type="ChEBI" id="CHEBI:30616"/>
        <dbReference type="ChEBI" id="CHEBI:83421"/>
        <dbReference type="ChEBI" id="CHEBI:456216"/>
        <dbReference type="EC" id="2.7.11.1"/>
    </reaction>
</comment>
<evidence type="ECO:0000256" key="13">
    <source>
        <dbReference type="ARBA" id="ARBA00022989"/>
    </source>
</evidence>
<dbReference type="PROSITE" id="PS00108">
    <property type="entry name" value="PROTEIN_KINASE_ST"/>
    <property type="match status" value="1"/>
</dbReference>
<feature type="transmembrane region" description="Helical" evidence="22">
    <location>
        <begin position="495"/>
        <end position="518"/>
    </location>
</feature>
<organism evidence="25 26">
    <name type="scientific">Cucurbita moschata</name>
    <name type="common">Winter crookneck squash</name>
    <name type="synonym">Cucurbita pepo var. moschata</name>
    <dbReference type="NCBI Taxonomy" id="3662"/>
    <lineage>
        <taxon>Eukaryota</taxon>
        <taxon>Viridiplantae</taxon>
        <taxon>Streptophyta</taxon>
        <taxon>Embryophyta</taxon>
        <taxon>Tracheophyta</taxon>
        <taxon>Spermatophyta</taxon>
        <taxon>Magnoliopsida</taxon>
        <taxon>eudicotyledons</taxon>
        <taxon>Gunneridae</taxon>
        <taxon>Pentapetalae</taxon>
        <taxon>rosids</taxon>
        <taxon>fabids</taxon>
        <taxon>Cucurbitales</taxon>
        <taxon>Cucurbitaceae</taxon>
        <taxon>Cucurbiteae</taxon>
        <taxon>Cucurbita</taxon>
    </lineage>
</organism>
<dbReference type="CDD" id="cd14066">
    <property type="entry name" value="STKc_IRAK"/>
    <property type="match status" value="1"/>
</dbReference>
<dbReference type="FunFam" id="3.80.10.10:FF:000129">
    <property type="entry name" value="Leucine-rich repeat receptor-like kinase"/>
    <property type="match status" value="1"/>
</dbReference>
<dbReference type="SMART" id="SM00220">
    <property type="entry name" value="S_TKc"/>
    <property type="match status" value="1"/>
</dbReference>
<dbReference type="GO" id="GO:0004674">
    <property type="term" value="F:protein serine/threonine kinase activity"/>
    <property type="evidence" value="ECO:0007669"/>
    <property type="project" value="UniProtKB-KW"/>
</dbReference>
<dbReference type="InterPro" id="IPR008271">
    <property type="entry name" value="Ser/Thr_kinase_AS"/>
</dbReference>
<evidence type="ECO:0000313" key="26">
    <source>
        <dbReference type="RefSeq" id="XP_022939245.1"/>
    </source>
</evidence>
<dbReference type="KEGG" id="cmos:111445218"/>
<feature type="compositionally biased region" description="Polar residues" evidence="21">
    <location>
        <begin position="918"/>
        <end position="935"/>
    </location>
</feature>
<feature type="domain" description="Protein kinase" evidence="24">
    <location>
        <begin position="596"/>
        <end position="876"/>
    </location>
</feature>
<evidence type="ECO:0000256" key="10">
    <source>
        <dbReference type="ARBA" id="ARBA00022741"/>
    </source>
</evidence>
<dbReference type="GO" id="GO:0016020">
    <property type="term" value="C:membrane"/>
    <property type="evidence" value="ECO:0007669"/>
    <property type="project" value="UniProtKB-SubCell"/>
</dbReference>
<gene>
    <name evidence="26" type="primary">LOC111445218</name>
</gene>
<evidence type="ECO:0000256" key="1">
    <source>
        <dbReference type="ARBA" id="ARBA00004167"/>
    </source>
</evidence>
<dbReference type="FunFam" id="3.80.10.10:FF:000190">
    <property type="entry name" value="Receptor-like kinase TMK4"/>
    <property type="match status" value="1"/>
</dbReference>
<keyword evidence="25" id="KW-1185">Reference proteome</keyword>
<dbReference type="FunFam" id="3.30.200.20:FF:000226">
    <property type="entry name" value="receptor protein kinase TMK1"/>
    <property type="match status" value="1"/>
</dbReference>
<dbReference type="AlphaFoldDB" id="A0A6J1FM55"/>